<comment type="caution">
    <text evidence="1">The sequence shown here is derived from an EMBL/GenBank/DDBJ whole genome shotgun (WGS) entry which is preliminary data.</text>
</comment>
<evidence type="ECO:0008006" key="3">
    <source>
        <dbReference type="Google" id="ProtNLM"/>
    </source>
</evidence>
<dbReference type="Proteomes" id="UP000321580">
    <property type="component" value="Unassembled WGS sequence"/>
</dbReference>
<sequence length="213" mass="22479">MPPGRGRPPILAEGAGKKTTIWFAPNLDGPQLGGSQVATSYTDTAAYGDLYQWGRFADGHQCRTSGTTTANATTAVPNAGNPWDGSFIIGSSTPEEDWLNPQDGNLWQGVNGVNNPCPSGYRLPTEVELQAEMDSWSAPNIAGAFASPLRWTATGIRSPSDGSFAFGSNSKLGFYWSSSVLSNLAWGLGIQDSDAFNDPISRASGAAVRCIKD</sequence>
<evidence type="ECO:0000313" key="1">
    <source>
        <dbReference type="EMBL" id="TXB62721.1"/>
    </source>
</evidence>
<dbReference type="OrthoDB" id="9798299at2"/>
<reference evidence="1 2" key="1">
    <citation type="submission" date="2019-08" db="EMBL/GenBank/DDBJ databases">
        <title>Genome of Phaeodactylibacter luteus.</title>
        <authorList>
            <person name="Bowman J.P."/>
        </authorList>
    </citation>
    <scope>NUCLEOTIDE SEQUENCE [LARGE SCALE GENOMIC DNA]</scope>
    <source>
        <strain evidence="1 2">KCTC 42180</strain>
    </source>
</reference>
<keyword evidence="2" id="KW-1185">Reference proteome</keyword>
<organism evidence="1 2">
    <name type="scientific">Phaeodactylibacter luteus</name>
    <dbReference type="NCBI Taxonomy" id="1564516"/>
    <lineage>
        <taxon>Bacteria</taxon>
        <taxon>Pseudomonadati</taxon>
        <taxon>Bacteroidota</taxon>
        <taxon>Saprospiria</taxon>
        <taxon>Saprospirales</taxon>
        <taxon>Haliscomenobacteraceae</taxon>
        <taxon>Phaeodactylibacter</taxon>
    </lineage>
</organism>
<dbReference type="AlphaFoldDB" id="A0A5C6RK26"/>
<accession>A0A5C6RK26</accession>
<evidence type="ECO:0000313" key="2">
    <source>
        <dbReference type="Proteomes" id="UP000321580"/>
    </source>
</evidence>
<dbReference type="EMBL" id="VOOR01000025">
    <property type="protein sequence ID" value="TXB62721.1"/>
    <property type="molecule type" value="Genomic_DNA"/>
</dbReference>
<protein>
    <recommendedName>
        <fullName evidence="3">Fibrobacter succinogenes major paralogous domain-containing protein</fullName>
    </recommendedName>
</protein>
<gene>
    <name evidence="1" type="ORF">FRY97_12800</name>
</gene>
<proteinExistence type="predicted"/>
<name>A0A5C6RK26_9BACT</name>